<dbReference type="HOGENOM" id="CLU_2322169_0_0_1"/>
<dbReference type="KEGG" id="wic:J056_003262"/>
<dbReference type="GeneID" id="20376214"/>
<proteinExistence type="predicted"/>
<keyword evidence="2" id="KW-1185">Reference proteome</keyword>
<dbReference type="EMBL" id="KE007227">
    <property type="protein sequence ID" value="EOR02700.1"/>
    <property type="molecule type" value="Genomic_DNA"/>
</dbReference>
<organism evidence="1 2">
    <name type="scientific">Wallemia ichthyophaga (strain EXF-994 / CBS 113033)</name>
    <dbReference type="NCBI Taxonomy" id="1299270"/>
    <lineage>
        <taxon>Eukaryota</taxon>
        <taxon>Fungi</taxon>
        <taxon>Dikarya</taxon>
        <taxon>Basidiomycota</taxon>
        <taxon>Wallemiomycotina</taxon>
        <taxon>Wallemiomycetes</taxon>
        <taxon>Wallemiales</taxon>
        <taxon>Wallemiaceae</taxon>
        <taxon>Wallemia</taxon>
    </lineage>
</organism>
<reference evidence="2" key="1">
    <citation type="journal article" date="2013" name="BMC Genomics">
        <title>Genome and transcriptome sequencing of the halophilic fungus Wallemia ichthyophaga: haloadaptations present and absent.</title>
        <authorList>
            <person name="Zajc J."/>
            <person name="Liu Y."/>
            <person name="Dai W."/>
            <person name="Yang Z."/>
            <person name="Hu J."/>
            <person name="Gostincar C."/>
            <person name="Gunde-Cimerman N."/>
        </authorList>
    </citation>
    <scope>NUCLEOTIDE SEQUENCE [LARGE SCALE GENOMIC DNA]</scope>
    <source>
        <strain evidence="2">EXF-994 / CBS 113033</strain>
    </source>
</reference>
<name>R9AKS6_WALI9</name>
<gene>
    <name evidence="1" type="ORF">J056_003262</name>
</gene>
<evidence type="ECO:0000313" key="1">
    <source>
        <dbReference type="EMBL" id="EOR02700.1"/>
    </source>
</evidence>
<accession>R9AKS6</accession>
<sequence>MVLDEGVEQVKDRMTEIDHNNYNYLSIIVQLGSTLPPTPSNAVPVGQVGELPNTQLYRVDKSLGTQVLESVRSALESHNHVKSVELQFPHSRRVKRDEL</sequence>
<protein>
    <submittedName>
        <fullName evidence="1">Uncharacterized protein</fullName>
    </submittedName>
</protein>
<evidence type="ECO:0000313" key="2">
    <source>
        <dbReference type="Proteomes" id="UP000014064"/>
    </source>
</evidence>
<dbReference type="RefSeq" id="XP_009266760.1">
    <property type="nucleotide sequence ID" value="XM_009268485.1"/>
</dbReference>
<dbReference type="Proteomes" id="UP000014064">
    <property type="component" value="Unassembled WGS sequence"/>
</dbReference>
<dbReference type="OrthoDB" id="2585179at2759"/>
<dbReference type="AlphaFoldDB" id="R9AKS6"/>